<evidence type="ECO:0000256" key="2">
    <source>
        <dbReference type="PROSITE-ProRule" id="PRU00335"/>
    </source>
</evidence>
<feature type="domain" description="HTH tetR-type" evidence="3">
    <location>
        <begin position="9"/>
        <end position="69"/>
    </location>
</feature>
<keyword evidence="5" id="KW-1185">Reference proteome</keyword>
<organism evidence="4 5">
    <name type="scientific">Anoxybacillus andreesenii</name>
    <dbReference type="NCBI Taxonomy" id="1325932"/>
    <lineage>
        <taxon>Bacteria</taxon>
        <taxon>Bacillati</taxon>
        <taxon>Bacillota</taxon>
        <taxon>Bacilli</taxon>
        <taxon>Bacillales</taxon>
        <taxon>Anoxybacillaceae</taxon>
        <taxon>Anoxybacillus</taxon>
    </lineage>
</organism>
<keyword evidence="1 2" id="KW-0238">DNA-binding</keyword>
<dbReference type="InterPro" id="IPR001647">
    <property type="entry name" value="HTH_TetR"/>
</dbReference>
<dbReference type="InterPro" id="IPR050624">
    <property type="entry name" value="HTH-type_Tx_Regulator"/>
</dbReference>
<dbReference type="PROSITE" id="PS50977">
    <property type="entry name" value="HTH_TETR_2"/>
    <property type="match status" value="1"/>
</dbReference>
<accession>A0ABT9V6P5</accession>
<reference evidence="4 5" key="1">
    <citation type="submission" date="2023-07" db="EMBL/GenBank/DDBJ databases">
        <title>Genomic Encyclopedia of Type Strains, Phase IV (KMG-IV): sequencing the most valuable type-strain genomes for metagenomic binning, comparative biology and taxonomic classification.</title>
        <authorList>
            <person name="Goeker M."/>
        </authorList>
    </citation>
    <scope>NUCLEOTIDE SEQUENCE [LARGE SCALE GENOMIC DNA]</scope>
    <source>
        <strain evidence="4 5">DSM 23948</strain>
    </source>
</reference>
<proteinExistence type="predicted"/>
<evidence type="ECO:0000313" key="4">
    <source>
        <dbReference type="EMBL" id="MDQ0156510.1"/>
    </source>
</evidence>
<dbReference type="RefSeq" id="WP_307151018.1">
    <property type="nucleotide sequence ID" value="NZ_JAUSTU010000013.1"/>
</dbReference>
<evidence type="ECO:0000256" key="1">
    <source>
        <dbReference type="ARBA" id="ARBA00023125"/>
    </source>
</evidence>
<name>A0ABT9V6P5_9BACL</name>
<dbReference type="EMBL" id="JAUSTU010000013">
    <property type="protein sequence ID" value="MDQ0156510.1"/>
    <property type="molecule type" value="Genomic_DNA"/>
</dbReference>
<dbReference type="PRINTS" id="PR00455">
    <property type="entry name" value="HTHTETR"/>
</dbReference>
<protein>
    <submittedName>
        <fullName evidence="4">AcrR family transcriptional regulator</fullName>
    </submittedName>
</protein>
<dbReference type="Proteomes" id="UP001231362">
    <property type="component" value="Unassembled WGS sequence"/>
</dbReference>
<evidence type="ECO:0000259" key="3">
    <source>
        <dbReference type="PROSITE" id="PS50977"/>
    </source>
</evidence>
<dbReference type="InterPro" id="IPR009057">
    <property type="entry name" value="Homeodomain-like_sf"/>
</dbReference>
<dbReference type="PANTHER" id="PTHR43479">
    <property type="entry name" value="ACREF/ENVCD OPERON REPRESSOR-RELATED"/>
    <property type="match status" value="1"/>
</dbReference>
<dbReference type="SUPFAM" id="SSF46689">
    <property type="entry name" value="Homeodomain-like"/>
    <property type="match status" value="1"/>
</dbReference>
<evidence type="ECO:0000313" key="5">
    <source>
        <dbReference type="Proteomes" id="UP001231362"/>
    </source>
</evidence>
<dbReference type="NCBIfam" id="NF037937">
    <property type="entry name" value="septum_RefZ"/>
    <property type="match status" value="1"/>
</dbReference>
<sequence>MKEGAVMVKNTKEAIMDAAISLFNTNGFAGTSIRDVAKKANTNVSNISYYFGSKHGLLETCFTTYFEEYLKQIEIGYNESKESALHRLKQITENILQFQSRNIQLTRLVLREISLDSQMVREIMSTYLVKERYYFKKVMEEGILTKEFHSFSVNYLIIQYKSLLTMPFLNPFYLTEVLQVFPNESYFVKRYYKELCFWMEGVLCNKRSELLPMVIT</sequence>
<dbReference type="Gene3D" id="1.10.357.10">
    <property type="entry name" value="Tetracycline Repressor, domain 2"/>
    <property type="match status" value="1"/>
</dbReference>
<dbReference type="PANTHER" id="PTHR43479:SF11">
    <property type="entry name" value="ACREF_ENVCD OPERON REPRESSOR-RELATED"/>
    <property type="match status" value="1"/>
</dbReference>
<dbReference type="Pfam" id="PF00440">
    <property type="entry name" value="TetR_N"/>
    <property type="match status" value="1"/>
</dbReference>
<feature type="DNA-binding region" description="H-T-H motif" evidence="2">
    <location>
        <begin position="32"/>
        <end position="51"/>
    </location>
</feature>
<comment type="caution">
    <text evidence="4">The sequence shown here is derived from an EMBL/GenBank/DDBJ whole genome shotgun (WGS) entry which is preliminary data.</text>
</comment>
<gene>
    <name evidence="4" type="ORF">J2S07_002831</name>
</gene>